<sequence length="111" mass="11778">MAGQTADQSAGEPYAALKKGFWSIFFSTFVTIFLAELGDKTQVTTLLISAEANSPWTVFAGAGLALISTSLIGVLLGRWMAKRISAKTLDTMAAVLLLLITIWLVADVVGL</sequence>
<comment type="caution">
    <text evidence="6">Lacks conserved residue(s) required for the propagation of feature annotation.</text>
</comment>
<evidence type="ECO:0000313" key="8">
    <source>
        <dbReference type="Proteomes" id="UP000636505"/>
    </source>
</evidence>
<comment type="subcellular location">
    <subcellularLocation>
        <location evidence="1 6">Membrane</location>
        <topology evidence="1 6">Multi-pass membrane protein</topology>
    </subcellularLocation>
</comment>
<keyword evidence="4 6" id="KW-1133">Transmembrane helix</keyword>
<feature type="transmembrane region" description="Helical" evidence="6">
    <location>
        <begin position="20"/>
        <end position="38"/>
    </location>
</feature>
<evidence type="ECO:0000313" key="7">
    <source>
        <dbReference type="EMBL" id="MBE9076161.1"/>
    </source>
</evidence>
<keyword evidence="3 6" id="KW-0812">Transmembrane</keyword>
<evidence type="ECO:0000256" key="5">
    <source>
        <dbReference type="ARBA" id="ARBA00023136"/>
    </source>
</evidence>
<gene>
    <name evidence="7" type="ORF">IQ241_02435</name>
</gene>
<dbReference type="GO" id="GO:0016020">
    <property type="term" value="C:membrane"/>
    <property type="evidence" value="ECO:0007669"/>
    <property type="project" value="UniProtKB-SubCell"/>
</dbReference>
<feature type="transmembrane region" description="Helical" evidence="6">
    <location>
        <begin position="58"/>
        <end position="77"/>
    </location>
</feature>
<dbReference type="InterPro" id="IPR001727">
    <property type="entry name" value="GDT1-like"/>
</dbReference>
<evidence type="ECO:0000256" key="4">
    <source>
        <dbReference type="ARBA" id="ARBA00022989"/>
    </source>
</evidence>
<dbReference type="PANTHER" id="PTHR12608">
    <property type="entry name" value="TRANSMEMBRANE PROTEIN HTP-1 RELATED"/>
    <property type="match status" value="1"/>
</dbReference>
<evidence type="ECO:0000256" key="2">
    <source>
        <dbReference type="ARBA" id="ARBA00009190"/>
    </source>
</evidence>
<dbReference type="AlphaFoldDB" id="A0A8J7DKA8"/>
<proteinExistence type="inferred from homology"/>
<protein>
    <recommendedName>
        <fullName evidence="6">GDT1 family protein</fullName>
    </recommendedName>
</protein>
<dbReference type="PANTHER" id="PTHR12608:SF1">
    <property type="entry name" value="TRANSMEMBRANE PROTEIN 165"/>
    <property type="match status" value="1"/>
</dbReference>
<evidence type="ECO:0000256" key="3">
    <source>
        <dbReference type="ARBA" id="ARBA00022692"/>
    </source>
</evidence>
<organism evidence="7 8">
    <name type="scientific">Vasconcelosia minhoensis LEGE 07310</name>
    <dbReference type="NCBI Taxonomy" id="915328"/>
    <lineage>
        <taxon>Bacteria</taxon>
        <taxon>Bacillati</taxon>
        <taxon>Cyanobacteriota</taxon>
        <taxon>Cyanophyceae</taxon>
        <taxon>Nodosilineales</taxon>
        <taxon>Cymatolegaceae</taxon>
        <taxon>Vasconcelosia</taxon>
        <taxon>Vasconcelosia minhoensis</taxon>
    </lineage>
</organism>
<dbReference type="Proteomes" id="UP000636505">
    <property type="component" value="Unassembled WGS sequence"/>
</dbReference>
<dbReference type="EMBL" id="JADEXG010000003">
    <property type="protein sequence ID" value="MBE9076161.1"/>
    <property type="molecule type" value="Genomic_DNA"/>
</dbReference>
<comment type="similarity">
    <text evidence="2 6">Belongs to the GDT1 family.</text>
</comment>
<accession>A0A8J7DKA8</accession>
<comment type="caution">
    <text evidence="7">The sequence shown here is derived from an EMBL/GenBank/DDBJ whole genome shotgun (WGS) entry which is preliminary data.</text>
</comment>
<keyword evidence="8" id="KW-1185">Reference proteome</keyword>
<evidence type="ECO:0000256" key="1">
    <source>
        <dbReference type="ARBA" id="ARBA00004141"/>
    </source>
</evidence>
<name>A0A8J7DKA8_9CYAN</name>
<keyword evidence="5 6" id="KW-0472">Membrane</keyword>
<reference evidence="7" key="1">
    <citation type="submission" date="2020-10" db="EMBL/GenBank/DDBJ databases">
        <authorList>
            <person name="Castelo-Branco R."/>
            <person name="Eusebio N."/>
            <person name="Adriana R."/>
            <person name="Vieira A."/>
            <person name="Brugerolle De Fraissinette N."/>
            <person name="Rezende De Castro R."/>
            <person name="Schneider M.P."/>
            <person name="Vasconcelos V."/>
            <person name="Leao P.N."/>
        </authorList>
    </citation>
    <scope>NUCLEOTIDE SEQUENCE</scope>
    <source>
        <strain evidence="7">LEGE 07310</strain>
    </source>
</reference>
<dbReference type="GO" id="GO:0046873">
    <property type="term" value="F:metal ion transmembrane transporter activity"/>
    <property type="evidence" value="ECO:0007669"/>
    <property type="project" value="InterPro"/>
</dbReference>
<feature type="transmembrane region" description="Helical" evidence="6">
    <location>
        <begin position="89"/>
        <end position="106"/>
    </location>
</feature>
<evidence type="ECO:0000256" key="6">
    <source>
        <dbReference type="RuleBase" id="RU365102"/>
    </source>
</evidence>
<dbReference type="Pfam" id="PF01169">
    <property type="entry name" value="GDT1"/>
    <property type="match status" value="1"/>
</dbReference>